<evidence type="ECO:0000256" key="1">
    <source>
        <dbReference type="ARBA" id="ARBA00005750"/>
    </source>
</evidence>
<dbReference type="Gene3D" id="3.20.20.140">
    <property type="entry name" value="Metal-dependent hydrolases"/>
    <property type="match status" value="1"/>
</dbReference>
<evidence type="ECO:0000256" key="4">
    <source>
        <dbReference type="ARBA" id="ARBA00022912"/>
    </source>
</evidence>
<keyword evidence="7" id="KW-1185">Reference proteome</keyword>
<dbReference type="GO" id="GO:0004725">
    <property type="term" value="F:protein tyrosine phosphatase activity"/>
    <property type="evidence" value="ECO:0007669"/>
    <property type="project" value="UniProtKB-EC"/>
</dbReference>
<dbReference type="EMBL" id="QVLX01000002">
    <property type="protein sequence ID" value="RGE88937.1"/>
    <property type="molecule type" value="Genomic_DNA"/>
</dbReference>
<dbReference type="InterPro" id="IPR016195">
    <property type="entry name" value="Pol/histidinol_Pase-like"/>
</dbReference>
<organism evidence="6 7">
    <name type="scientific">Sellimonas intestinalis</name>
    <dbReference type="NCBI Taxonomy" id="1653434"/>
    <lineage>
        <taxon>Bacteria</taxon>
        <taxon>Bacillati</taxon>
        <taxon>Bacillota</taxon>
        <taxon>Clostridia</taxon>
        <taxon>Lachnospirales</taxon>
        <taxon>Lachnospiraceae</taxon>
        <taxon>Sellimonas</taxon>
    </lineage>
</organism>
<dbReference type="InterPro" id="IPR016667">
    <property type="entry name" value="Caps_polysacc_synth_CpsB/CapC"/>
</dbReference>
<dbReference type="PANTHER" id="PTHR39181:SF1">
    <property type="entry name" value="TYROSINE-PROTEIN PHOSPHATASE YWQE"/>
    <property type="match status" value="1"/>
</dbReference>
<gene>
    <name evidence="6" type="ORF">DW016_05405</name>
</gene>
<dbReference type="EC" id="3.1.3.48" evidence="2"/>
<comment type="similarity">
    <text evidence="1">Belongs to the metallo-dependent hydrolases superfamily. CpsB/CapC family.</text>
</comment>
<proteinExistence type="inferred from homology"/>
<sequence length="243" mass="27719">MIDLHTHLLPGLDDGARSWEEASEMAQTAAESGISVAAATCHANLPGRETSGLVREYRKRLEKLKELLRKYRTPLELVEGMEIMDGPELIRKLKRGDLLTINQTRYVLVEVLPDAPAWQVYRMLDHLLEEEYYPVLAHPERYRCVQKTPAHTKEWADMGCTLQIDKGSIFGRFGEAAMITAEYLLQRRLAHLAASDAHRADYRTMELAALRDFLGRHYGSECPELLLRENPGRILRGKAVIRL</sequence>
<dbReference type="RefSeq" id="WP_024733506.1">
    <property type="nucleotide sequence ID" value="NZ_CATZPC010000012.1"/>
</dbReference>
<dbReference type="PIRSF" id="PIRSF016557">
    <property type="entry name" value="Caps_synth_CpsB"/>
    <property type="match status" value="1"/>
</dbReference>
<protein>
    <recommendedName>
        <fullName evidence="2">protein-tyrosine-phosphatase</fullName>
        <ecNumber evidence="2">3.1.3.48</ecNumber>
    </recommendedName>
</protein>
<reference evidence="6 7" key="1">
    <citation type="submission" date="2018-08" db="EMBL/GenBank/DDBJ databases">
        <title>A genome reference for cultivated species of the human gut microbiota.</title>
        <authorList>
            <person name="Zou Y."/>
            <person name="Xue W."/>
            <person name="Luo G."/>
        </authorList>
    </citation>
    <scope>NUCLEOTIDE SEQUENCE [LARGE SCALE GENOMIC DNA]</scope>
    <source>
        <strain evidence="6 7">AF37-2AT</strain>
    </source>
</reference>
<comment type="catalytic activity">
    <reaction evidence="5">
        <text>O-phospho-L-tyrosyl-[protein] + H2O = L-tyrosyl-[protein] + phosphate</text>
        <dbReference type="Rhea" id="RHEA:10684"/>
        <dbReference type="Rhea" id="RHEA-COMP:10136"/>
        <dbReference type="Rhea" id="RHEA-COMP:20101"/>
        <dbReference type="ChEBI" id="CHEBI:15377"/>
        <dbReference type="ChEBI" id="CHEBI:43474"/>
        <dbReference type="ChEBI" id="CHEBI:46858"/>
        <dbReference type="ChEBI" id="CHEBI:61978"/>
        <dbReference type="EC" id="3.1.3.48"/>
    </reaction>
</comment>
<keyword evidence="3" id="KW-0378">Hydrolase</keyword>
<evidence type="ECO:0000256" key="5">
    <source>
        <dbReference type="ARBA" id="ARBA00051722"/>
    </source>
</evidence>
<dbReference type="Proteomes" id="UP000261080">
    <property type="component" value="Unassembled WGS sequence"/>
</dbReference>
<dbReference type="OrthoDB" id="9788539at2"/>
<evidence type="ECO:0000313" key="7">
    <source>
        <dbReference type="Proteomes" id="UP000261080"/>
    </source>
</evidence>
<evidence type="ECO:0000256" key="3">
    <source>
        <dbReference type="ARBA" id="ARBA00022801"/>
    </source>
</evidence>
<dbReference type="SUPFAM" id="SSF89550">
    <property type="entry name" value="PHP domain-like"/>
    <property type="match status" value="1"/>
</dbReference>
<dbReference type="GO" id="GO:0030145">
    <property type="term" value="F:manganese ion binding"/>
    <property type="evidence" value="ECO:0007669"/>
    <property type="project" value="InterPro"/>
</dbReference>
<evidence type="ECO:0000256" key="2">
    <source>
        <dbReference type="ARBA" id="ARBA00013064"/>
    </source>
</evidence>
<evidence type="ECO:0000313" key="6">
    <source>
        <dbReference type="EMBL" id="RGE88937.1"/>
    </source>
</evidence>
<accession>A0A3E3K4E6</accession>
<name>A0A3E3K4E6_9FIRM</name>
<keyword evidence="4" id="KW-0904">Protein phosphatase</keyword>
<dbReference type="Pfam" id="PF19567">
    <property type="entry name" value="CpsB_CapC"/>
    <property type="match status" value="1"/>
</dbReference>
<dbReference type="GeneID" id="97193752"/>
<dbReference type="AlphaFoldDB" id="A0A3E3K4E6"/>
<dbReference type="PANTHER" id="PTHR39181">
    <property type="entry name" value="TYROSINE-PROTEIN PHOSPHATASE YWQE"/>
    <property type="match status" value="1"/>
</dbReference>
<comment type="caution">
    <text evidence="6">The sequence shown here is derived from an EMBL/GenBank/DDBJ whole genome shotgun (WGS) entry which is preliminary data.</text>
</comment>